<keyword evidence="1 2" id="KW-0238">DNA-binding</keyword>
<organism evidence="5 6">
    <name type="scientific">Gordonia paraffinivorans</name>
    <dbReference type="NCBI Taxonomy" id="175628"/>
    <lineage>
        <taxon>Bacteria</taxon>
        <taxon>Bacillati</taxon>
        <taxon>Actinomycetota</taxon>
        <taxon>Actinomycetes</taxon>
        <taxon>Mycobacteriales</taxon>
        <taxon>Gordoniaceae</taxon>
        <taxon>Gordonia</taxon>
    </lineage>
</organism>
<evidence type="ECO:0000313" key="5">
    <source>
        <dbReference type="EMBL" id="VFA88106.1"/>
    </source>
</evidence>
<dbReference type="InterPro" id="IPR040611">
    <property type="entry name" value="AlkX_C"/>
</dbReference>
<evidence type="ECO:0000256" key="3">
    <source>
        <dbReference type="SAM" id="MobiDB-lite"/>
    </source>
</evidence>
<name>A0ABD7V215_9ACTN</name>
<sequence>MADDLVKDAVNPSTVKTPTSDTPAANTRAKAKGTRKVRNTASPADQEAAILAAAGAEFASVGVRRANVDEVAARAGVSRSTLYRRFPNKEALLYAVANDAYERGMKKLEEAVRGLGPREALVEAFAVGAELVKNDPLLSRMVLTDAEVKSITSKMTSLFIDMVTDRVAATLREEGAQMPVEDLLEAVEIHVRLVISLLETPPSDPERNEPHRVREFAAKFLAPMIW</sequence>
<reference evidence="5 6" key="1">
    <citation type="submission" date="2019-02" db="EMBL/GenBank/DDBJ databases">
        <authorList>
            <consortium name="Pathogen Informatics"/>
        </authorList>
    </citation>
    <scope>NUCLEOTIDE SEQUENCE [LARGE SCALE GENOMIC DNA]</scope>
    <source>
        <strain evidence="5 6">3012STDY6756503</strain>
    </source>
</reference>
<feature type="compositionally biased region" description="Basic residues" evidence="3">
    <location>
        <begin position="29"/>
        <end position="38"/>
    </location>
</feature>
<dbReference type="Pfam" id="PF18556">
    <property type="entry name" value="TetR_C_35"/>
    <property type="match status" value="1"/>
</dbReference>
<dbReference type="AlphaFoldDB" id="A0ABD7V215"/>
<feature type="DNA-binding region" description="H-T-H motif" evidence="2">
    <location>
        <begin position="67"/>
        <end position="86"/>
    </location>
</feature>
<feature type="compositionally biased region" description="Polar residues" evidence="3">
    <location>
        <begin position="11"/>
        <end position="25"/>
    </location>
</feature>
<dbReference type="PANTHER" id="PTHR30055">
    <property type="entry name" value="HTH-TYPE TRANSCRIPTIONAL REGULATOR RUTR"/>
    <property type="match status" value="1"/>
</dbReference>
<feature type="domain" description="HTH tetR-type" evidence="4">
    <location>
        <begin position="44"/>
        <end position="104"/>
    </location>
</feature>
<dbReference type="PANTHER" id="PTHR30055:SF153">
    <property type="entry name" value="HTH-TYPE TRANSCRIPTIONAL REPRESSOR RV3405C"/>
    <property type="match status" value="1"/>
</dbReference>
<protein>
    <submittedName>
        <fullName evidence="5">HTH-type transcriptional regulator EthR</fullName>
    </submittedName>
</protein>
<dbReference type="Pfam" id="PF00440">
    <property type="entry name" value="TetR_N"/>
    <property type="match status" value="1"/>
</dbReference>
<evidence type="ECO:0000256" key="1">
    <source>
        <dbReference type="ARBA" id="ARBA00023125"/>
    </source>
</evidence>
<feature type="region of interest" description="Disordered" evidence="3">
    <location>
        <begin position="1"/>
        <end position="42"/>
    </location>
</feature>
<dbReference type="EMBL" id="CAACYD010000006">
    <property type="protein sequence ID" value="VFA88106.1"/>
    <property type="molecule type" value="Genomic_DNA"/>
</dbReference>
<dbReference type="PRINTS" id="PR00455">
    <property type="entry name" value="HTHTETR"/>
</dbReference>
<accession>A0ABD7V215</accession>
<evidence type="ECO:0000313" key="6">
    <source>
        <dbReference type="Proteomes" id="UP000360750"/>
    </source>
</evidence>
<dbReference type="Gene3D" id="1.10.357.10">
    <property type="entry name" value="Tetracycline Repressor, domain 2"/>
    <property type="match status" value="1"/>
</dbReference>
<gene>
    <name evidence="5" type="primary">ethR_1</name>
    <name evidence="5" type="ORF">NCTC8139_01648</name>
</gene>
<dbReference type="InterPro" id="IPR001647">
    <property type="entry name" value="HTH_TetR"/>
</dbReference>
<evidence type="ECO:0000256" key="2">
    <source>
        <dbReference type="PROSITE-ProRule" id="PRU00335"/>
    </source>
</evidence>
<dbReference type="InterPro" id="IPR009057">
    <property type="entry name" value="Homeodomain-like_sf"/>
</dbReference>
<dbReference type="GO" id="GO:0006355">
    <property type="term" value="P:regulation of DNA-templated transcription"/>
    <property type="evidence" value="ECO:0007669"/>
    <property type="project" value="UniProtKB-ARBA"/>
</dbReference>
<dbReference type="Proteomes" id="UP000360750">
    <property type="component" value="Unassembled WGS sequence"/>
</dbReference>
<comment type="caution">
    <text evidence="5">The sequence shown here is derived from an EMBL/GenBank/DDBJ whole genome shotgun (WGS) entry which is preliminary data.</text>
</comment>
<evidence type="ECO:0000259" key="4">
    <source>
        <dbReference type="PROSITE" id="PS50977"/>
    </source>
</evidence>
<proteinExistence type="predicted"/>
<dbReference type="SUPFAM" id="SSF46689">
    <property type="entry name" value="Homeodomain-like"/>
    <property type="match status" value="1"/>
</dbReference>
<dbReference type="GO" id="GO:0003677">
    <property type="term" value="F:DNA binding"/>
    <property type="evidence" value="ECO:0007669"/>
    <property type="project" value="UniProtKB-UniRule"/>
</dbReference>
<dbReference type="PROSITE" id="PS50977">
    <property type="entry name" value="HTH_TETR_2"/>
    <property type="match status" value="1"/>
</dbReference>
<dbReference type="InterPro" id="IPR050109">
    <property type="entry name" value="HTH-type_TetR-like_transc_reg"/>
</dbReference>